<feature type="region of interest" description="Disordered" evidence="1">
    <location>
        <begin position="95"/>
        <end position="114"/>
    </location>
</feature>
<feature type="region of interest" description="Disordered" evidence="1">
    <location>
        <begin position="130"/>
        <end position="309"/>
    </location>
</feature>
<feature type="compositionally biased region" description="Low complexity" evidence="1">
    <location>
        <begin position="398"/>
        <end position="408"/>
    </location>
</feature>
<organism evidence="2 3">
    <name type="scientific">Glycomyces buryatensis</name>
    <dbReference type="NCBI Taxonomy" id="2570927"/>
    <lineage>
        <taxon>Bacteria</taxon>
        <taxon>Bacillati</taxon>
        <taxon>Actinomycetota</taxon>
        <taxon>Actinomycetes</taxon>
        <taxon>Glycomycetales</taxon>
        <taxon>Glycomycetaceae</taxon>
        <taxon>Glycomyces</taxon>
    </lineage>
</organism>
<dbReference type="AlphaFoldDB" id="A0A4S8QCK8"/>
<comment type="caution">
    <text evidence="2">The sequence shown here is derived from an EMBL/GenBank/DDBJ whole genome shotgun (WGS) entry which is preliminary data.</text>
</comment>
<gene>
    <name evidence="2" type="ORF">FAB82_07250</name>
</gene>
<evidence type="ECO:0000313" key="2">
    <source>
        <dbReference type="EMBL" id="THV42267.1"/>
    </source>
</evidence>
<evidence type="ECO:0000256" key="1">
    <source>
        <dbReference type="SAM" id="MobiDB-lite"/>
    </source>
</evidence>
<feature type="compositionally biased region" description="Basic and acidic residues" evidence="1">
    <location>
        <begin position="148"/>
        <end position="160"/>
    </location>
</feature>
<proteinExistence type="predicted"/>
<name>A0A4S8QCK8_9ACTN</name>
<dbReference type="OrthoDB" id="5232878at2"/>
<dbReference type="Proteomes" id="UP000308760">
    <property type="component" value="Unassembled WGS sequence"/>
</dbReference>
<evidence type="ECO:0000313" key="3">
    <source>
        <dbReference type="Proteomes" id="UP000308760"/>
    </source>
</evidence>
<reference evidence="2 3" key="2">
    <citation type="submission" date="2019-05" db="EMBL/GenBank/DDBJ databases">
        <title>Glycomyces buryatensis sp. nov.</title>
        <authorList>
            <person name="Nikitina E."/>
        </authorList>
    </citation>
    <scope>NUCLEOTIDE SEQUENCE [LARGE SCALE GENOMIC DNA]</scope>
    <source>
        <strain evidence="2 3">18</strain>
    </source>
</reference>
<dbReference type="EMBL" id="STGY01000026">
    <property type="protein sequence ID" value="THV42267.1"/>
    <property type="molecule type" value="Genomic_DNA"/>
</dbReference>
<feature type="compositionally biased region" description="Basic and acidic residues" evidence="1">
    <location>
        <begin position="105"/>
        <end position="114"/>
    </location>
</feature>
<feature type="compositionally biased region" description="Low complexity" evidence="1">
    <location>
        <begin position="260"/>
        <end position="273"/>
    </location>
</feature>
<feature type="region of interest" description="Disordered" evidence="1">
    <location>
        <begin position="365"/>
        <end position="408"/>
    </location>
</feature>
<accession>A0A4S8QCK8</accession>
<dbReference type="RefSeq" id="WP_136533881.1">
    <property type="nucleotide sequence ID" value="NZ_STGY01000026.1"/>
</dbReference>
<keyword evidence="3" id="KW-1185">Reference proteome</keyword>
<protein>
    <submittedName>
        <fullName evidence="2">Uncharacterized protein</fullName>
    </submittedName>
</protein>
<feature type="compositionally biased region" description="Basic and acidic residues" evidence="1">
    <location>
        <begin position="282"/>
        <end position="309"/>
    </location>
</feature>
<reference evidence="3" key="1">
    <citation type="submission" date="2019-04" db="EMBL/GenBank/DDBJ databases">
        <title>Nocardioides xinjiangensis sp. nov.</title>
        <authorList>
            <person name="Liu S."/>
        </authorList>
    </citation>
    <scope>NUCLEOTIDE SEQUENCE [LARGE SCALE GENOMIC DNA]</scope>
    <source>
        <strain evidence="3">18</strain>
    </source>
</reference>
<sequence>MARSSLRENRLVATHQNALAAPHQLATVVNQARMTILVQDAFYRHDSLGPGAPLVEITRQGDGDGFFDWAGRRLFLPDGEPDPMCPGAYRFQHNPSSCDLDAPDSDPRSPRYEPMHLRHRPGDTWIIDAHRPADAFDPGPFGSTGWYPDRRTGRHRRDETPDPLPAEGWEAPQDAWYPGIEERRQRRAEEEPRPPGRDGDGPRPPGRDRDEPPSRGQFGGDGNGPQPPERRGRGGDEPPSPGRGEGESRPRGWRAPEPSEPSQPSRPSESSRPWGGGGSGWDRPEPEPLPESRARWRRWNGDDRNHSVADDALTGGHRFDKLREAAFGRFLDHSAELHAAHYLPMRPALRERAARLARTIWRAVTTGATPAPKREPQAQAPGRGRACEPPRPGPFRRPPVSGEAASRFFGGAARARTCRQAAV</sequence>
<feature type="compositionally biased region" description="Basic and acidic residues" evidence="1">
    <location>
        <begin position="180"/>
        <end position="213"/>
    </location>
</feature>